<comment type="caution">
    <text evidence="2">The sequence shown here is derived from an EMBL/GenBank/DDBJ whole genome shotgun (WGS) entry which is preliminary data.</text>
</comment>
<evidence type="ECO:0000256" key="1">
    <source>
        <dbReference type="SAM" id="SignalP"/>
    </source>
</evidence>
<proteinExistence type="predicted"/>
<dbReference type="EMBL" id="JBHSJB010000052">
    <property type="protein sequence ID" value="MFC5060138.1"/>
    <property type="molecule type" value="Genomic_DNA"/>
</dbReference>
<name>A0ABV9YEN3_9PSEU</name>
<evidence type="ECO:0000313" key="3">
    <source>
        <dbReference type="Proteomes" id="UP001595833"/>
    </source>
</evidence>
<feature type="chain" id="PRO_5047264560" evidence="1">
    <location>
        <begin position="27"/>
        <end position="171"/>
    </location>
</feature>
<gene>
    <name evidence="2" type="ORF">ACFPFM_41050</name>
</gene>
<organism evidence="2 3">
    <name type="scientific">Saccharothrix xinjiangensis</name>
    <dbReference type="NCBI Taxonomy" id="204798"/>
    <lineage>
        <taxon>Bacteria</taxon>
        <taxon>Bacillati</taxon>
        <taxon>Actinomycetota</taxon>
        <taxon>Actinomycetes</taxon>
        <taxon>Pseudonocardiales</taxon>
        <taxon>Pseudonocardiaceae</taxon>
        <taxon>Saccharothrix</taxon>
    </lineage>
</organism>
<dbReference type="Proteomes" id="UP001595833">
    <property type="component" value="Unassembled WGS sequence"/>
</dbReference>
<keyword evidence="3" id="KW-1185">Reference proteome</keyword>
<keyword evidence="1" id="KW-0732">Signal</keyword>
<dbReference type="RefSeq" id="WP_344040182.1">
    <property type="nucleotide sequence ID" value="NZ_BAAAKE010000021.1"/>
</dbReference>
<evidence type="ECO:0000313" key="2">
    <source>
        <dbReference type="EMBL" id="MFC5060138.1"/>
    </source>
</evidence>
<feature type="signal peptide" evidence="1">
    <location>
        <begin position="1"/>
        <end position="26"/>
    </location>
</feature>
<protein>
    <submittedName>
        <fullName evidence="2">Uncharacterized protein</fullName>
    </submittedName>
</protein>
<reference evidence="3" key="1">
    <citation type="journal article" date="2019" name="Int. J. Syst. Evol. Microbiol.">
        <title>The Global Catalogue of Microorganisms (GCM) 10K type strain sequencing project: providing services to taxonomists for standard genome sequencing and annotation.</title>
        <authorList>
            <consortium name="The Broad Institute Genomics Platform"/>
            <consortium name="The Broad Institute Genome Sequencing Center for Infectious Disease"/>
            <person name="Wu L."/>
            <person name="Ma J."/>
        </authorList>
    </citation>
    <scope>NUCLEOTIDE SEQUENCE [LARGE SCALE GENOMIC DNA]</scope>
    <source>
        <strain evidence="3">KCTC 12848</strain>
    </source>
</reference>
<accession>A0ABV9YEN3</accession>
<sequence>MRTAKVAVATALVAGATFAAALPAGADVDDDSQPVVLEIQSPAVGKTRGAVVEVTFAVNCRVATRAVLELQQPVLRKARGAAVEMNLRFTCAAGRWYTLSALLNQRVGPNIATGSHTRSESCTGAEQRATFVVLAEDHPFRARSSYYRASIVLSPDYSRVDLEGEVQLVNG</sequence>